<evidence type="ECO:0000256" key="2">
    <source>
        <dbReference type="ARBA" id="ARBA00022840"/>
    </source>
</evidence>
<dbReference type="Pfam" id="PF00069">
    <property type="entry name" value="Pkinase"/>
    <property type="match status" value="1"/>
</dbReference>
<dbReference type="HOGENOM" id="CLU_000288_21_4_1"/>
<protein>
    <recommendedName>
        <fullName evidence="5">Protein kinase domain-containing protein</fullName>
    </recommendedName>
</protein>
<evidence type="ECO:0000256" key="4">
    <source>
        <dbReference type="RuleBase" id="RU000304"/>
    </source>
</evidence>
<proteinExistence type="inferred from homology"/>
<keyword evidence="4" id="KW-0723">Serine/threonine-protein kinase</keyword>
<dbReference type="PROSITE" id="PS00108">
    <property type="entry name" value="PROTEIN_KINASE_ST"/>
    <property type="match status" value="1"/>
</dbReference>
<keyword evidence="7" id="KW-1185">Reference proteome</keyword>
<dbReference type="PANTHER" id="PTHR47989">
    <property type="entry name" value="OS01G0750732 PROTEIN"/>
    <property type="match status" value="1"/>
</dbReference>
<dbReference type="PROSITE" id="PS50011">
    <property type="entry name" value="PROTEIN_KINASE_DOM"/>
    <property type="match status" value="1"/>
</dbReference>
<dbReference type="Proteomes" id="UP000013827">
    <property type="component" value="Unassembled WGS sequence"/>
</dbReference>
<dbReference type="OMA" id="PINANND"/>
<dbReference type="GeneID" id="17255946"/>
<organism evidence="6 7">
    <name type="scientific">Emiliania huxleyi (strain CCMP1516)</name>
    <dbReference type="NCBI Taxonomy" id="280463"/>
    <lineage>
        <taxon>Eukaryota</taxon>
        <taxon>Haptista</taxon>
        <taxon>Haptophyta</taxon>
        <taxon>Prymnesiophyceae</taxon>
        <taxon>Isochrysidales</taxon>
        <taxon>Noelaerhabdaceae</taxon>
        <taxon>Emiliania</taxon>
    </lineage>
</organism>
<evidence type="ECO:0000313" key="6">
    <source>
        <dbReference type="EnsemblProtists" id="EOD09848"/>
    </source>
</evidence>
<dbReference type="AlphaFoldDB" id="A0A0D3IF13"/>
<dbReference type="eggNOG" id="KOG1187">
    <property type="taxonomic scope" value="Eukaryota"/>
</dbReference>
<sequence length="216" mass="22970">TERGLGEGAFGRVFRGIDAVSGARFAVKKLKDELVRGNDAAALAAMHRAAEREVRVLSRFRHPHIVSLLGFAISGADRCLVYELLPGGALDAALQDDGRAGELTWRVRARVAAGVAKALNYLHRGGGGDRCFHRDVKAANICLHADLSPALIDCGLAKHIPAEAGGLQTSTGGRFGTPGYMCPRYANGGAFDDKSEAYSFGIVLLELITGEVQNQR</sequence>
<dbReference type="InterPro" id="IPR000719">
    <property type="entry name" value="Prot_kinase_dom"/>
</dbReference>
<evidence type="ECO:0000313" key="7">
    <source>
        <dbReference type="Proteomes" id="UP000013827"/>
    </source>
</evidence>
<dbReference type="PROSITE" id="PS00107">
    <property type="entry name" value="PROTEIN_KINASE_ATP"/>
    <property type="match status" value="1"/>
</dbReference>
<reference evidence="6" key="2">
    <citation type="submission" date="2024-10" db="UniProtKB">
        <authorList>
            <consortium name="EnsemblProtists"/>
        </authorList>
    </citation>
    <scope>IDENTIFICATION</scope>
</reference>
<dbReference type="InterPro" id="IPR011009">
    <property type="entry name" value="Kinase-like_dom_sf"/>
</dbReference>
<keyword evidence="1 3" id="KW-0547">Nucleotide-binding</keyword>
<keyword evidence="4" id="KW-0808">Transferase</keyword>
<reference evidence="7" key="1">
    <citation type="journal article" date="2013" name="Nature">
        <title>Pan genome of the phytoplankton Emiliania underpins its global distribution.</title>
        <authorList>
            <person name="Read B.A."/>
            <person name="Kegel J."/>
            <person name="Klute M.J."/>
            <person name="Kuo A."/>
            <person name="Lefebvre S.C."/>
            <person name="Maumus F."/>
            <person name="Mayer C."/>
            <person name="Miller J."/>
            <person name="Monier A."/>
            <person name="Salamov A."/>
            <person name="Young J."/>
            <person name="Aguilar M."/>
            <person name="Claverie J.M."/>
            <person name="Frickenhaus S."/>
            <person name="Gonzalez K."/>
            <person name="Herman E.K."/>
            <person name="Lin Y.C."/>
            <person name="Napier J."/>
            <person name="Ogata H."/>
            <person name="Sarno A.F."/>
            <person name="Shmutz J."/>
            <person name="Schroeder D."/>
            <person name="de Vargas C."/>
            <person name="Verret F."/>
            <person name="von Dassow P."/>
            <person name="Valentin K."/>
            <person name="Van de Peer Y."/>
            <person name="Wheeler G."/>
            <person name="Dacks J.B."/>
            <person name="Delwiche C.F."/>
            <person name="Dyhrman S.T."/>
            <person name="Glockner G."/>
            <person name="John U."/>
            <person name="Richards T."/>
            <person name="Worden A.Z."/>
            <person name="Zhang X."/>
            <person name="Grigoriev I.V."/>
            <person name="Allen A.E."/>
            <person name="Bidle K."/>
            <person name="Borodovsky M."/>
            <person name="Bowler C."/>
            <person name="Brownlee C."/>
            <person name="Cock J.M."/>
            <person name="Elias M."/>
            <person name="Gladyshev V.N."/>
            <person name="Groth M."/>
            <person name="Guda C."/>
            <person name="Hadaegh A."/>
            <person name="Iglesias-Rodriguez M.D."/>
            <person name="Jenkins J."/>
            <person name="Jones B.M."/>
            <person name="Lawson T."/>
            <person name="Leese F."/>
            <person name="Lindquist E."/>
            <person name="Lobanov A."/>
            <person name="Lomsadze A."/>
            <person name="Malik S.B."/>
            <person name="Marsh M.E."/>
            <person name="Mackinder L."/>
            <person name="Mock T."/>
            <person name="Mueller-Roeber B."/>
            <person name="Pagarete A."/>
            <person name="Parker M."/>
            <person name="Probert I."/>
            <person name="Quesneville H."/>
            <person name="Raines C."/>
            <person name="Rensing S.A."/>
            <person name="Riano-Pachon D.M."/>
            <person name="Richier S."/>
            <person name="Rokitta S."/>
            <person name="Shiraiwa Y."/>
            <person name="Soanes D.M."/>
            <person name="van der Giezen M."/>
            <person name="Wahlund T.M."/>
            <person name="Williams B."/>
            <person name="Wilson W."/>
            <person name="Wolfe G."/>
            <person name="Wurch L.L."/>
        </authorList>
    </citation>
    <scope>NUCLEOTIDE SEQUENCE</scope>
</reference>
<dbReference type="RefSeq" id="XP_005762277.1">
    <property type="nucleotide sequence ID" value="XM_005762220.1"/>
</dbReference>
<evidence type="ECO:0000256" key="1">
    <source>
        <dbReference type="ARBA" id="ARBA00022741"/>
    </source>
</evidence>
<evidence type="ECO:0000259" key="5">
    <source>
        <dbReference type="PROSITE" id="PS50011"/>
    </source>
</evidence>
<dbReference type="InterPro" id="IPR017441">
    <property type="entry name" value="Protein_kinase_ATP_BS"/>
</dbReference>
<dbReference type="SUPFAM" id="SSF56112">
    <property type="entry name" value="Protein kinase-like (PK-like)"/>
    <property type="match status" value="1"/>
</dbReference>
<dbReference type="Gene3D" id="1.10.510.10">
    <property type="entry name" value="Transferase(Phosphotransferase) domain 1"/>
    <property type="match status" value="1"/>
</dbReference>
<dbReference type="InterPro" id="IPR008271">
    <property type="entry name" value="Ser/Thr_kinase_AS"/>
</dbReference>
<dbReference type="PANTHER" id="PTHR47989:SF62">
    <property type="entry name" value="OS05G0423500 PROTEIN"/>
    <property type="match status" value="1"/>
</dbReference>
<dbReference type="SMART" id="SM00220">
    <property type="entry name" value="S_TKc"/>
    <property type="match status" value="1"/>
</dbReference>
<comment type="similarity">
    <text evidence="4">Belongs to the protein kinase superfamily.</text>
</comment>
<feature type="domain" description="Protein kinase" evidence="5">
    <location>
        <begin position="1"/>
        <end position="216"/>
    </location>
</feature>
<dbReference type="EnsemblProtists" id="EOD09848">
    <property type="protein sequence ID" value="EOD09848"/>
    <property type="gene ID" value="EMIHUDRAFT_55834"/>
</dbReference>
<name>A0A0D3IF13_EMIH1</name>
<keyword evidence="4" id="KW-0418">Kinase</keyword>
<keyword evidence="2 3" id="KW-0067">ATP-binding</keyword>
<dbReference type="PaxDb" id="2903-EOD09848"/>
<accession>A0A0D3IF13</accession>
<evidence type="ECO:0000256" key="3">
    <source>
        <dbReference type="PROSITE-ProRule" id="PRU10141"/>
    </source>
</evidence>
<feature type="binding site" evidence="3">
    <location>
        <position position="29"/>
    </location>
    <ligand>
        <name>ATP</name>
        <dbReference type="ChEBI" id="CHEBI:30616"/>
    </ligand>
</feature>
<dbReference type="STRING" id="2903.R1BJ12"/>
<dbReference type="GO" id="GO:0004674">
    <property type="term" value="F:protein serine/threonine kinase activity"/>
    <property type="evidence" value="ECO:0007669"/>
    <property type="project" value="UniProtKB-KW"/>
</dbReference>
<dbReference type="KEGG" id="ehx:EMIHUDRAFT_55834"/>
<dbReference type="GO" id="GO:0005524">
    <property type="term" value="F:ATP binding"/>
    <property type="evidence" value="ECO:0007669"/>
    <property type="project" value="UniProtKB-UniRule"/>
</dbReference>